<accession>W7QMG0</accession>
<dbReference type="Proteomes" id="UP000019276">
    <property type="component" value="Unassembled WGS sequence"/>
</dbReference>
<name>W7QMG0_9ALTE</name>
<feature type="chain" id="PRO_5004898249" evidence="1">
    <location>
        <begin position="43"/>
        <end position="412"/>
    </location>
</feature>
<dbReference type="eggNOG" id="ENOG502ZW6Z">
    <property type="taxonomic scope" value="Bacteria"/>
</dbReference>
<dbReference type="Pfam" id="PF10082">
    <property type="entry name" value="BBP2_2"/>
    <property type="match status" value="1"/>
</dbReference>
<evidence type="ECO:0000313" key="2">
    <source>
        <dbReference type="EMBL" id="EWH09103.1"/>
    </source>
</evidence>
<evidence type="ECO:0000313" key="3">
    <source>
        <dbReference type="Proteomes" id="UP000019276"/>
    </source>
</evidence>
<dbReference type="STRING" id="1328313.DS2_14054"/>
<comment type="caution">
    <text evidence="2">The sequence shown here is derived from an EMBL/GenBank/DDBJ whole genome shotgun (WGS) entry which is preliminary data.</text>
</comment>
<organism evidence="2 3">
    <name type="scientific">Catenovulum agarivorans DS-2</name>
    <dbReference type="NCBI Taxonomy" id="1328313"/>
    <lineage>
        <taxon>Bacteria</taxon>
        <taxon>Pseudomonadati</taxon>
        <taxon>Pseudomonadota</taxon>
        <taxon>Gammaproteobacteria</taxon>
        <taxon>Alteromonadales</taxon>
        <taxon>Alteromonadaceae</taxon>
        <taxon>Catenovulum</taxon>
    </lineage>
</organism>
<sequence>MGKNPTLTITIVGLWARFKRNMLKHIVKCLALVIYLSLPATAQQPASIQAKLTTGYTDNYLQASNKQSSAIVETNIQLNAGLKVRSFALGLSGGINETNYKANSSAVFDRNSLAAQLNWRPTRQQNLVIKLAHLNAQIAPWEGIRRNAQSSTTPNNPQLQLDEAKNNQTSLGYQYKTASEKGVVFSTEFSQHQKQYAATDSLALQNNKSTNSWNSKLGYQWRSGRHLFIQYQDRRSKFDDFDQRDNNSQIYALGFSWQITAISGITFGVGQETRALAQNNVENTSNYWSLQANWSPKSYSTFSLSSRQQQQSSEYEGQILQLNKTHAASWQHTWANGLQSSINLSQQSIEQVALKRREKKWQTAIAFSYKIARSWSTSLGYRFEDHSDSANRRNYQQNSLHLAIRYQFGGNA</sequence>
<dbReference type="EMBL" id="ARZY01000029">
    <property type="protein sequence ID" value="EWH09103.1"/>
    <property type="molecule type" value="Genomic_DNA"/>
</dbReference>
<gene>
    <name evidence="2" type="ORF">DS2_14054</name>
</gene>
<dbReference type="InterPro" id="IPR018759">
    <property type="entry name" value="BBP2_2"/>
</dbReference>
<dbReference type="InterPro" id="IPR023614">
    <property type="entry name" value="Porin_dom_sf"/>
</dbReference>
<keyword evidence="3" id="KW-1185">Reference proteome</keyword>
<dbReference type="AlphaFoldDB" id="W7QMG0"/>
<protein>
    <submittedName>
        <fullName evidence="2">Uncharacterized protein</fullName>
    </submittedName>
</protein>
<proteinExistence type="predicted"/>
<evidence type="ECO:0000256" key="1">
    <source>
        <dbReference type="SAM" id="SignalP"/>
    </source>
</evidence>
<dbReference type="Gene3D" id="2.40.160.10">
    <property type="entry name" value="Porin"/>
    <property type="match status" value="1"/>
</dbReference>
<keyword evidence="1" id="KW-0732">Signal</keyword>
<reference evidence="2 3" key="1">
    <citation type="journal article" date="2014" name="Genome Announc.">
        <title>Draft Genome Sequence of the Agar-Degrading Bacterium Catenovulum sp. Strain DS-2, Isolated from Intestines of Haliotis diversicolor.</title>
        <authorList>
            <person name="Shan D."/>
            <person name="Li X."/>
            <person name="Gu Z."/>
            <person name="Wei G."/>
            <person name="Gao Z."/>
            <person name="Shao Z."/>
        </authorList>
    </citation>
    <scope>NUCLEOTIDE SEQUENCE [LARGE SCALE GENOMIC DNA]</scope>
    <source>
        <strain evidence="2 3">DS-2</strain>
    </source>
</reference>
<feature type="signal peptide" evidence="1">
    <location>
        <begin position="1"/>
        <end position="42"/>
    </location>
</feature>
<dbReference type="PATRIC" id="fig|1328313.3.peg.2867"/>